<dbReference type="EMBL" id="VBOX01000066">
    <property type="protein sequence ID" value="TMQ62922.1"/>
    <property type="molecule type" value="Genomic_DNA"/>
</dbReference>
<evidence type="ECO:0000313" key="3">
    <source>
        <dbReference type="EMBL" id="TMQ62922.1"/>
    </source>
</evidence>
<feature type="domain" description="DUF5658" evidence="2">
    <location>
        <begin position="34"/>
        <end position="121"/>
    </location>
</feature>
<dbReference type="Proteomes" id="UP000317366">
    <property type="component" value="Unassembled WGS sequence"/>
</dbReference>
<feature type="transmembrane region" description="Helical" evidence="1">
    <location>
        <begin position="72"/>
        <end position="90"/>
    </location>
</feature>
<sequence>MAKFEGSDRRGVQRRRRDRRAAARAEQRLLWLLWLVGVLNFTDAAQTVYLLNARFMVEANRIMAFLLEHSPYIFWLYKTLVPTLGCVLLWRYRKRVKWIHGAVVTLFAVYFTVVMRSFLYMLLPPHLLWASQDFGAQGPAMLEWCKPLDVDRLSGIRTAVSRQPKYANGVAWIVRKAQVNWCHGGTSVAESKIVSGKSYIKLATDLATIANPSREDVGYFFINNFLLSRIDSEMPSDLKEYDEDVNVYTASLLAGVVTGQHDLLQSSFISTRDADVFARVQETKDQRLRYRVYKANADFLYVSLGIFGESSLVGDVPETPDDAQSRLTGRGKSYYQFASAYAERLYGRGAAIAEVMDKLSRNFEAYTKVMVWMSGEYLHLLDELSSGEMYHLEHDTQEHFEKSHKTNSWDELLDSYVEWHKTRSKDARRRLGRAAREVKRVDPSFSLKAFRERWSISRRDDELRRLSA</sequence>
<proteinExistence type="predicted"/>
<evidence type="ECO:0000259" key="2">
    <source>
        <dbReference type="Pfam" id="PF18902"/>
    </source>
</evidence>
<accession>A0A538TH21</accession>
<evidence type="ECO:0000256" key="1">
    <source>
        <dbReference type="SAM" id="Phobius"/>
    </source>
</evidence>
<protein>
    <recommendedName>
        <fullName evidence="2">DUF5658 domain-containing protein</fullName>
    </recommendedName>
</protein>
<keyword evidence="1" id="KW-0812">Transmembrane</keyword>
<evidence type="ECO:0000313" key="4">
    <source>
        <dbReference type="Proteomes" id="UP000317366"/>
    </source>
</evidence>
<dbReference type="AlphaFoldDB" id="A0A538TH21"/>
<feature type="transmembrane region" description="Helical" evidence="1">
    <location>
        <begin position="102"/>
        <end position="123"/>
    </location>
</feature>
<comment type="caution">
    <text evidence="3">The sequence shown here is derived from an EMBL/GenBank/DDBJ whole genome shotgun (WGS) entry which is preliminary data.</text>
</comment>
<keyword evidence="1" id="KW-1133">Transmembrane helix</keyword>
<reference evidence="3 4" key="1">
    <citation type="journal article" date="2019" name="Nat. Microbiol.">
        <title>Mediterranean grassland soil C-N compound turnover is dependent on rainfall and depth, and is mediated by genomically divergent microorganisms.</title>
        <authorList>
            <person name="Diamond S."/>
            <person name="Andeer P.F."/>
            <person name="Li Z."/>
            <person name="Crits-Christoph A."/>
            <person name="Burstein D."/>
            <person name="Anantharaman K."/>
            <person name="Lane K.R."/>
            <person name="Thomas B.C."/>
            <person name="Pan C."/>
            <person name="Northen T.R."/>
            <person name="Banfield J.F."/>
        </authorList>
    </citation>
    <scope>NUCLEOTIDE SEQUENCE [LARGE SCALE GENOMIC DNA]</scope>
    <source>
        <strain evidence="3">WS_7</strain>
    </source>
</reference>
<dbReference type="Pfam" id="PF18902">
    <property type="entry name" value="DUF5658"/>
    <property type="match status" value="1"/>
</dbReference>
<dbReference type="InterPro" id="IPR043717">
    <property type="entry name" value="DUF5658"/>
</dbReference>
<name>A0A538TH21_UNCEI</name>
<organism evidence="3 4">
    <name type="scientific">Eiseniibacteriota bacterium</name>
    <dbReference type="NCBI Taxonomy" id="2212470"/>
    <lineage>
        <taxon>Bacteria</taxon>
        <taxon>Candidatus Eiseniibacteriota</taxon>
    </lineage>
</organism>
<gene>
    <name evidence="3" type="ORF">E6K77_06225</name>
</gene>
<keyword evidence="1" id="KW-0472">Membrane</keyword>